<organism evidence="2 3">
    <name type="scientific">Fructobacillus fructosus</name>
    <dbReference type="NCBI Taxonomy" id="1631"/>
    <lineage>
        <taxon>Bacteria</taxon>
        <taxon>Bacillati</taxon>
        <taxon>Bacillota</taxon>
        <taxon>Bacilli</taxon>
        <taxon>Lactobacillales</taxon>
        <taxon>Lactobacillaceae</taxon>
        <taxon>Fructobacillus</taxon>
    </lineage>
</organism>
<dbReference type="RefSeq" id="WP_187753779.1">
    <property type="nucleotide sequence ID" value="NZ_CAUZLR010000004.1"/>
</dbReference>
<comment type="caution">
    <text evidence="2">The sequence shown here is derived from an EMBL/GenBank/DDBJ whole genome shotgun (WGS) entry which is preliminary data.</text>
</comment>
<accession>A0ABN9YUX7</accession>
<evidence type="ECO:0000256" key="1">
    <source>
        <dbReference type="SAM" id="Phobius"/>
    </source>
</evidence>
<feature type="transmembrane region" description="Helical" evidence="1">
    <location>
        <begin position="34"/>
        <end position="53"/>
    </location>
</feature>
<dbReference type="Proteomes" id="UP001314261">
    <property type="component" value="Unassembled WGS sequence"/>
</dbReference>
<keyword evidence="1" id="KW-0472">Membrane</keyword>
<keyword evidence="1" id="KW-1133">Transmembrane helix</keyword>
<feature type="transmembrane region" description="Helical" evidence="1">
    <location>
        <begin position="102"/>
        <end position="118"/>
    </location>
</feature>
<feature type="transmembrane region" description="Helical" evidence="1">
    <location>
        <begin position="12"/>
        <end position="28"/>
    </location>
</feature>
<evidence type="ECO:0000313" key="3">
    <source>
        <dbReference type="Proteomes" id="UP001314261"/>
    </source>
</evidence>
<protein>
    <submittedName>
        <fullName evidence="2">Uncharacterized protein</fullName>
    </submittedName>
</protein>
<dbReference type="EMBL" id="CAUZLR010000004">
    <property type="protein sequence ID" value="CAK1238122.1"/>
    <property type="molecule type" value="Genomic_DNA"/>
</dbReference>
<gene>
    <name evidence="2" type="ORF">R54839_PPFHFPJH_00764</name>
</gene>
<sequence length="126" mass="15045">MTKEECTNQNNQLAYLLGICLMVLYGLTKDITAVFLLLFCNGAHRLTIFYYFIKRLWGSFQFEVRHVSKWQNWEEKGKFRFAWFLSYAAILCLLFFLFSLNYYYALLALIILGFIFYQKKNSAKHS</sequence>
<name>A0ABN9YUX7_9LACO</name>
<keyword evidence="3" id="KW-1185">Reference proteome</keyword>
<evidence type="ECO:0000313" key="2">
    <source>
        <dbReference type="EMBL" id="CAK1238122.1"/>
    </source>
</evidence>
<keyword evidence="1" id="KW-0812">Transmembrane</keyword>
<reference evidence="2 3" key="1">
    <citation type="submission" date="2023-10" db="EMBL/GenBank/DDBJ databases">
        <authorList>
            <person name="Botero Cardona J."/>
        </authorList>
    </citation>
    <scope>NUCLEOTIDE SEQUENCE [LARGE SCALE GENOMIC DNA]</scope>
    <source>
        <strain evidence="2 3">R-54839</strain>
    </source>
</reference>
<proteinExistence type="predicted"/>